<feature type="region of interest" description="Disordered" evidence="5">
    <location>
        <begin position="885"/>
        <end position="904"/>
    </location>
</feature>
<feature type="compositionally biased region" description="Acidic residues" evidence="5">
    <location>
        <begin position="885"/>
        <end position="897"/>
    </location>
</feature>
<feature type="domain" description="VPS13-like middle region" evidence="8">
    <location>
        <begin position="1114"/>
        <end position="1944"/>
    </location>
</feature>
<feature type="domain" description="Chorein N-terminal" evidence="7">
    <location>
        <begin position="1"/>
        <end position="877"/>
    </location>
</feature>
<dbReference type="EMBL" id="JAQQWL010000002">
    <property type="protein sequence ID" value="KAK8086096.1"/>
    <property type="molecule type" value="Genomic_DNA"/>
</dbReference>
<dbReference type="Proteomes" id="UP001480595">
    <property type="component" value="Unassembled WGS sequence"/>
</dbReference>
<evidence type="ECO:0000313" key="11">
    <source>
        <dbReference type="EMBL" id="KAK8086096.1"/>
    </source>
</evidence>
<feature type="coiled-coil region" evidence="4">
    <location>
        <begin position="97"/>
        <end position="134"/>
    </location>
</feature>
<feature type="domain" description="Berberine/berberine-like" evidence="6">
    <location>
        <begin position="3224"/>
        <end position="3261"/>
    </location>
</feature>
<dbReference type="InterPro" id="IPR056748">
    <property type="entry name" value="VPS13-like_C"/>
</dbReference>
<dbReference type="Pfam" id="PF25037">
    <property type="entry name" value="VPS13_C"/>
    <property type="match status" value="1"/>
</dbReference>
<feature type="domain" description="Intermembrane lipid transfer protein VPS13-like C-terminal" evidence="10">
    <location>
        <begin position="3027"/>
        <end position="3131"/>
    </location>
</feature>
<dbReference type="Pfam" id="PF25033">
    <property type="entry name" value="VPS13_M"/>
    <property type="match status" value="1"/>
</dbReference>
<comment type="similarity">
    <text evidence="1">Belongs to the VPS13 family.</text>
</comment>
<evidence type="ECO:0000259" key="10">
    <source>
        <dbReference type="Pfam" id="PF25037"/>
    </source>
</evidence>
<comment type="caution">
    <text evidence="11">The sequence shown here is derived from an EMBL/GenBank/DDBJ whole genome shotgun (WGS) entry which is preliminary data.</text>
</comment>
<sequence>MLEGLVAGLLNRFLGMYVKNFDPAQLKVGIWSGDVKLRNLELRKEALDQLKLPINVVEGHLGELTLVIPWSNLRGAPVKIFIEDVFLLASPKEEAAYDEEEEERRQQRIKMEKLDSAELLKERSQEGLSQEEQKKSQSFTESLVTKIVDNLQVTVKNIHVRYEDSISAPGHPFALGITLGEFSAVSTDGEWKPTFIQNSTKTTHKLAKLGALAVYWNTDTKLFGSGREVPAKGEAEISHDKMVESFKGMIGGADNENTANHQFILKPVSGQAKIELDKTGDAHVPKFKGNLLFDEIGVVLDDDQYRDSLMMVDLFHYFIRHQEYKKLQPKDVSPKEDPRAWFKFAGNAVLNKIHERNRRWTWDYFRERRDDRKRYIELFKKKKANQQFSPAETEDLDKLELRLGYEDLRFWRSLARNQLKKENAEALKNAPKQDPQQQGWLAWAWGSKPAHPSDSTENTQMTEEQRQELYEAIDWDEKTALAEAVDTPRDTVKMQLEASLSTGSFTLRQDPHGSKKDLLSLHFDLFKARGIKRPDSVLADVSLGGFRVQDGTTPASQFKEIVRVKDAPELSRQKRLSIVDLENTEHETFFDVSVEQNPLDGQGDFAVTAKLKPLEIIWNPNFVIGIVDFFKPPERHMESITALMESAGATVEGLRQQTRAGLEFALEEHKTINAKLDLQAPLIIVPQSITVKESTCLILDAGHISVSSELVDKDTLKQIQDKQNQQYSDEDFKQLESLMYDRFLVKLTSTQLLIGPSIEETKTQLIEKNDARRYHIVEKINLDFTVAMSILPKAPNLTRMKIAGHMPVLHAAVSDTKYKSLMKLIDVAIPKFGGDEPQSQMQQQTKRPRLLSTTSNRSRKSHQTKPQTNSLFMTQQSAVIIDDDIDDDDDDAFEDAPDGSSNQQLKMQQRSFEFRFAVDKLQGSLYRSDPDGKGTESLLVELVAENFDLEFFIRPFDMAANVSLGSVTVDDFVDNPPAEFKSIVSSNDTEDSKGQRELVKVKFFKVKRDSPEFMSVYDGIETNVDVAISTINLIVTRKTLLNLLDFILVTFTNNDNNNNAGSKQRQQLMDTDDEDDAVEIVEPDPEPEQNEGGSIRVKIDLKTIRMILNNDGIRLATLSFNHADVGIHLSGKTMRVGAKLGDLSLVDDVNVGASESSSFRRLITIQGDELADFRYETFDSSNEKAYPGYDSSVFLRAGSIKVNFLEEPFRKIIEFLVKFANQAQQLQQSTSRFKFDVIVNTPIIVFPAAVDPDQAQRDLMTAYLGEIYAQNKFAPLSDSENSEIAMKLSAGIRNIRLTSLYHYPGDMSEELEMIDHVDLGFNITYAEHKKGWKRPDMEIEGKMTDFNLRITQHQMQSLLAISRSVPAAFATDAEASGEEAERDVDEGTLRRAKTMTSMHSTQNDNLVDLGPELGSHEETWTKLDLVFNVHKIGLELINAPDDRPVGNIEKASLAQFSLDDSTLKTRILADSSLEAEFVIQSFSIQDSRQKDTNKFRKIMTSANKSVQQFMASVSMTGGDNRNLIAVVAIDSPRIIFTLDYIYAIQRFIAAGLAVDEATPLDDSLEETPDGSETESLQVADTGAKSQKTVSQRGEPEKKKKKESKMDIAFRVNVVDAQVILIANPLSSSSEAIVLGTKQVLLSKQHALTFQVSQVGMFLCRMDKFEASRLRVLDDFSIQMSMDSSQPNTTNMHLDIDPLILRVSLRDILLVLQIVSKASELSGNDPEPPQQPSASDKKASQLRDDGIKQRSASGKGQSTIAKRTKGTKTIGTVTTRTRKGSQPPQPVHDVNKGPKRHEEMTASIDGIRIVLIGDLHELPILDMNIKSFTASAADWSSSLKAETAIDMYINVYNFAKSAWEPLLEPWQLGVGVAKSQDGLLSVDLQSKKTFEVTVTTATIAVASKSFDFLTGNENVLEKTRSTEAPYKIRNYTGFDVVVEARNQSNTENISAKLTDGEEAPWSFEHWEKMRENIMSESNTANSVSVQIEGSGFDIVKNIRLNREGEYLYSLHPKADNALHKLLVEVKLGNDNIKYVTLRSPLVVENQTQIPVELGVYDADEGHLLKIEKIPPGESRPAPVAACFVKSLLVRPDSGFGYAWSSENLWWRDLLKRPTRTLMCKGESNDPFYFQMSTTFEKGHFLTGKYPYMKIKLSPPIVLENLLPYDFKYRIYDKNTKRDWTNFLRKGGVSPVHVVELSHLLLMSVDMQDTVFKPSEFAIVNPGQQEDFRKEKRLVCKDEEGLQLHLSLHYYRVPDGGGAFQVTVFSPYVLLNKTGLDVNIRAKQPLQQAKRAAGQSQLNASARGQSKALPFMFSYPSDEHKNRALLKIGDSEWSKPQSFDAIGSTSDVILPAVNRNAEYHVGITIEAGEGKYKMTRVVTLAPRFIVKNKLGEEINIREPGSSNIMTLQTGSLQALHTLQRSPAKQLALCFPGINNQWTSPFNISDLGTNHIKIAKAGQRQRLVRVEILMEDSTIFLHLSMETKAWPFSMRNESDTEFVFYQANPNVDEEGGEDRSGWRPVKYRLPPRSIMPYAWDFPAAKFREVVITAFGKERHVKLAEIGNLIPMKFVSGSGTQKIIDIHVAADGPTQTLILSNFKQSKSLYRQRTGTGLSTNSSGGFEVKNLDTGTTFQAQLKLSGIGVSLINTSLKELAYLNFRDVQLSYKESALYQTISTSIKWIQIDNQLYGGLFPMVLYPSVVPKQAQEIEMHPSLHAQVTRVKDNDYGVLYVKYATLLLQQMTIELDEDFIYAVLDFTKVPGAAWTETHEGKLCDEDLEIPEPKQEQGGQDIYFEVLNIQPMQLDLSFMRTERVNVEDKTSSRNPIMFFINAMTMAIETQEVIYQIHKIIGSADFLGNPVGLFNNLSSGITDVFYEPYQGLIMSDKPEDLGIGIAKGAASFVKKSVYGFSDSFSKITGSLGKGLAAATLDKQFQDRRRITRARNRPKHALFGITTGANSFFTSVASGAGGLVKKPLEGAETGGAAGFMKGMVKGGVGLLTKPAVGVFDMASNFSEGIRNTMTVFDGSELDRVRLTRFIPADGIVRPYNQREALGQFWLKQTDNGKYFNEVYVAHLELPRDNMVVMVTYSRILLIRSDRLTTEWDVPLKEIQIVKRERTGLSIVLRGGSVGPFIPVGEESSREFLYKSIAIPVTEFNRRGSGSIRGEGPAERAARNVDDARVVWALWHFETSGTFVWDAPYEEPLDALVQLTNMTRQAEVLDGLGAEGGAYQNEANPFTLGDWRRAFWGDNYARLLEVKNRYDPERLLNCWNLDLFNFADLPSPAHLVQRQDRPEHVQVEHARAPLIRIVRVQHLLTALLAGVLEVLRRPARLADDDGVGLLRRNEAVVQAHLRHPVHPERDEVLVRPRAAAVLGVLDGRQLRHQDALHDEAALAGAFFLDFEVACEAGVGGVDYGAGGGADGAVGGEEGEVEEDMAWVWRMEWLANG</sequence>
<feature type="compositionally biased region" description="Polar residues" evidence="5">
    <location>
        <begin position="1573"/>
        <end position="1591"/>
    </location>
</feature>
<dbReference type="Pfam" id="PF12624">
    <property type="entry name" value="VPS13_N"/>
    <property type="match status" value="1"/>
</dbReference>
<dbReference type="InterPro" id="IPR056747">
    <property type="entry name" value="VPS13-like_M"/>
</dbReference>
<feature type="region of interest" description="Disordered" evidence="5">
    <location>
        <begin position="1719"/>
        <end position="1796"/>
    </location>
</feature>
<reference evidence="11 12" key="1">
    <citation type="submission" date="2023-01" db="EMBL/GenBank/DDBJ databases">
        <title>Analysis of 21 Apiospora genomes using comparative genomics revels a genus with tremendous synthesis potential of carbohydrate active enzymes and secondary metabolites.</title>
        <authorList>
            <person name="Sorensen T."/>
        </authorList>
    </citation>
    <scope>NUCLEOTIDE SEQUENCE [LARGE SCALE GENOMIC DNA]</scope>
    <source>
        <strain evidence="11 12">CBS 135458</strain>
    </source>
</reference>
<evidence type="ECO:0000256" key="4">
    <source>
        <dbReference type="SAM" id="Coils"/>
    </source>
</evidence>
<accession>A0ABR1WSG9</accession>
<dbReference type="PANTHER" id="PTHR16166">
    <property type="entry name" value="VACUOLAR PROTEIN SORTING-ASSOCIATED PROTEIN VPS13"/>
    <property type="match status" value="1"/>
</dbReference>
<dbReference type="Pfam" id="PF08031">
    <property type="entry name" value="BBE"/>
    <property type="match status" value="1"/>
</dbReference>
<dbReference type="InterPro" id="IPR016169">
    <property type="entry name" value="FAD-bd_PCMH_sub2"/>
</dbReference>
<evidence type="ECO:0008006" key="13">
    <source>
        <dbReference type="Google" id="ProtNLM"/>
    </source>
</evidence>
<dbReference type="InterPro" id="IPR026854">
    <property type="entry name" value="VPS13_N"/>
</dbReference>
<dbReference type="InterPro" id="IPR009543">
    <property type="entry name" value="VPS13_VAB"/>
</dbReference>
<name>A0ABR1WSG9_9PEZI</name>
<evidence type="ECO:0000256" key="2">
    <source>
        <dbReference type="ARBA" id="ARBA00022448"/>
    </source>
</evidence>
<dbReference type="PANTHER" id="PTHR16166:SF93">
    <property type="entry name" value="INTERMEMBRANE LIPID TRANSFER PROTEIN VPS13"/>
    <property type="match status" value="1"/>
</dbReference>
<feature type="compositionally biased region" description="Basic and acidic residues" evidence="5">
    <location>
        <begin position="1734"/>
        <end position="1747"/>
    </location>
</feature>
<feature type="region of interest" description="Disordered" evidence="5">
    <location>
        <begin position="1560"/>
        <end position="1603"/>
    </location>
</feature>
<feature type="region of interest" description="Disordered" evidence="5">
    <location>
        <begin position="833"/>
        <end position="873"/>
    </location>
</feature>
<proteinExistence type="inferred from homology"/>
<evidence type="ECO:0000259" key="9">
    <source>
        <dbReference type="Pfam" id="PF25036"/>
    </source>
</evidence>
<dbReference type="Gene3D" id="3.30.465.10">
    <property type="match status" value="1"/>
</dbReference>
<keyword evidence="3" id="KW-0445">Lipid transport</keyword>
<feature type="compositionally biased region" description="Polar residues" evidence="5">
    <location>
        <begin position="1749"/>
        <end position="1760"/>
    </location>
</feature>
<protein>
    <recommendedName>
        <fullName evidence="13">Vacuolar protein sorting-associated protein</fullName>
    </recommendedName>
</protein>
<feature type="domain" description="Vacuolar protein sorting-associated protein 13 VPS13 adaptor binding" evidence="9">
    <location>
        <begin position="1964"/>
        <end position="2538"/>
    </location>
</feature>
<gene>
    <name evidence="11" type="ORF">PG994_001070</name>
</gene>
<feature type="compositionally biased region" description="Basic and acidic residues" evidence="5">
    <location>
        <begin position="1593"/>
        <end position="1603"/>
    </location>
</feature>
<dbReference type="Gene3D" id="3.40.462.20">
    <property type="match status" value="1"/>
</dbReference>
<evidence type="ECO:0000259" key="6">
    <source>
        <dbReference type="Pfam" id="PF08031"/>
    </source>
</evidence>
<organism evidence="11 12">
    <name type="scientific">Apiospora phragmitis</name>
    <dbReference type="NCBI Taxonomy" id="2905665"/>
    <lineage>
        <taxon>Eukaryota</taxon>
        <taxon>Fungi</taxon>
        <taxon>Dikarya</taxon>
        <taxon>Ascomycota</taxon>
        <taxon>Pezizomycotina</taxon>
        <taxon>Sordariomycetes</taxon>
        <taxon>Xylariomycetidae</taxon>
        <taxon>Amphisphaeriales</taxon>
        <taxon>Apiosporaceae</taxon>
        <taxon>Apiospora</taxon>
    </lineage>
</organism>
<dbReference type="InterPro" id="IPR012951">
    <property type="entry name" value="BBE"/>
</dbReference>
<evidence type="ECO:0000259" key="7">
    <source>
        <dbReference type="Pfam" id="PF12624"/>
    </source>
</evidence>
<evidence type="ECO:0000256" key="1">
    <source>
        <dbReference type="ARBA" id="ARBA00006545"/>
    </source>
</evidence>
<evidence type="ECO:0000313" key="12">
    <source>
        <dbReference type="Proteomes" id="UP001480595"/>
    </source>
</evidence>
<feature type="compositionally biased region" description="Acidic residues" evidence="5">
    <location>
        <begin position="1560"/>
        <end position="1572"/>
    </location>
</feature>
<dbReference type="InterPro" id="IPR026847">
    <property type="entry name" value="VPS13"/>
</dbReference>
<feature type="compositionally biased region" description="Polar residues" evidence="5">
    <location>
        <begin position="864"/>
        <end position="873"/>
    </location>
</feature>
<dbReference type="GeneID" id="92085542"/>
<dbReference type="Pfam" id="PF25036">
    <property type="entry name" value="VPS13_VAB"/>
    <property type="match status" value="1"/>
</dbReference>
<evidence type="ECO:0000259" key="8">
    <source>
        <dbReference type="Pfam" id="PF25033"/>
    </source>
</evidence>
<keyword evidence="12" id="KW-1185">Reference proteome</keyword>
<dbReference type="RefSeq" id="XP_066720620.1">
    <property type="nucleotide sequence ID" value="XM_066852479.1"/>
</dbReference>
<evidence type="ECO:0000256" key="3">
    <source>
        <dbReference type="ARBA" id="ARBA00023055"/>
    </source>
</evidence>
<keyword evidence="2" id="KW-0813">Transport</keyword>
<evidence type="ECO:0000256" key="5">
    <source>
        <dbReference type="SAM" id="MobiDB-lite"/>
    </source>
</evidence>
<feature type="compositionally biased region" description="Polar residues" evidence="5">
    <location>
        <begin position="837"/>
        <end position="856"/>
    </location>
</feature>
<keyword evidence="4" id="KW-0175">Coiled coil</keyword>